<reference evidence="8 9" key="1">
    <citation type="journal article" date="2015" name="Proc. Natl. Acad. Sci. U.S.A.">
        <title>The resurrection genome of Boea hygrometrica: A blueprint for survival of dehydration.</title>
        <authorList>
            <person name="Xiao L."/>
            <person name="Yang G."/>
            <person name="Zhang L."/>
            <person name="Yang X."/>
            <person name="Zhao S."/>
            <person name="Ji Z."/>
            <person name="Zhou Q."/>
            <person name="Hu M."/>
            <person name="Wang Y."/>
            <person name="Chen M."/>
            <person name="Xu Y."/>
            <person name="Jin H."/>
            <person name="Xiao X."/>
            <person name="Hu G."/>
            <person name="Bao F."/>
            <person name="Hu Y."/>
            <person name="Wan P."/>
            <person name="Li L."/>
            <person name="Deng X."/>
            <person name="Kuang T."/>
            <person name="Xiang C."/>
            <person name="Zhu J.K."/>
            <person name="Oliver M.J."/>
            <person name="He Y."/>
        </authorList>
    </citation>
    <scope>NUCLEOTIDE SEQUENCE [LARGE SCALE GENOMIC DNA]</scope>
    <source>
        <strain evidence="9">cv. XS01</strain>
    </source>
</reference>
<dbReference type="PROSITE" id="PS51774">
    <property type="entry name" value="NAB"/>
    <property type="match status" value="1"/>
</dbReference>
<dbReference type="SUPFAM" id="SSF57997">
    <property type="entry name" value="Tropomyosin"/>
    <property type="match status" value="1"/>
</dbReference>
<dbReference type="EMBL" id="KV007462">
    <property type="protein sequence ID" value="KZV31605.1"/>
    <property type="molecule type" value="Genomic_DNA"/>
</dbReference>
<keyword evidence="9" id="KW-1185">Reference proteome</keyword>
<dbReference type="InterPro" id="IPR042855">
    <property type="entry name" value="V_SNARE_CC"/>
</dbReference>
<protein>
    <submittedName>
        <fullName evidence="8">Golgin subfamily B member 1</fullName>
    </submittedName>
</protein>
<feature type="domain" description="NAB" evidence="7">
    <location>
        <begin position="1"/>
        <end position="58"/>
    </location>
</feature>
<feature type="region of interest" description="Disordered" evidence="5">
    <location>
        <begin position="1620"/>
        <end position="1650"/>
    </location>
</feature>
<proteinExistence type="inferred from homology"/>
<dbReference type="PROSITE" id="PS50892">
    <property type="entry name" value="V_SNARE"/>
    <property type="match status" value="1"/>
</dbReference>
<organism evidence="8 9">
    <name type="scientific">Dorcoceras hygrometricum</name>
    <dbReference type="NCBI Taxonomy" id="472368"/>
    <lineage>
        <taxon>Eukaryota</taxon>
        <taxon>Viridiplantae</taxon>
        <taxon>Streptophyta</taxon>
        <taxon>Embryophyta</taxon>
        <taxon>Tracheophyta</taxon>
        <taxon>Spermatophyta</taxon>
        <taxon>Magnoliopsida</taxon>
        <taxon>eudicotyledons</taxon>
        <taxon>Gunneridae</taxon>
        <taxon>Pentapetalae</taxon>
        <taxon>asterids</taxon>
        <taxon>lamiids</taxon>
        <taxon>Lamiales</taxon>
        <taxon>Gesneriaceae</taxon>
        <taxon>Didymocarpoideae</taxon>
        <taxon>Trichosporeae</taxon>
        <taxon>Loxocarpinae</taxon>
        <taxon>Dorcoceras</taxon>
    </lineage>
</organism>
<evidence type="ECO:0000259" key="7">
    <source>
        <dbReference type="PROSITE" id="PS51774"/>
    </source>
</evidence>
<evidence type="ECO:0000313" key="8">
    <source>
        <dbReference type="EMBL" id="KZV31605.1"/>
    </source>
</evidence>
<dbReference type="GO" id="GO:0005886">
    <property type="term" value="C:plasma membrane"/>
    <property type="evidence" value="ECO:0007669"/>
    <property type="project" value="TreeGrafter"/>
</dbReference>
<evidence type="ECO:0000256" key="5">
    <source>
        <dbReference type="SAM" id="MobiDB-lite"/>
    </source>
</evidence>
<feature type="coiled-coil region" evidence="4">
    <location>
        <begin position="172"/>
        <end position="465"/>
    </location>
</feature>
<evidence type="ECO:0000256" key="3">
    <source>
        <dbReference type="PROSITE-ProRule" id="PRU00290"/>
    </source>
</evidence>
<evidence type="ECO:0000259" key="6">
    <source>
        <dbReference type="PROSITE" id="PS50892"/>
    </source>
</evidence>
<dbReference type="Pfam" id="PF07765">
    <property type="entry name" value="KIP1"/>
    <property type="match status" value="1"/>
</dbReference>
<dbReference type="PANTHER" id="PTHR32258:SF6">
    <property type="entry name" value="PROTEIN NETWORKED 1A"/>
    <property type="match status" value="1"/>
</dbReference>
<dbReference type="Gene3D" id="1.20.5.170">
    <property type="match status" value="1"/>
</dbReference>
<keyword evidence="1 3" id="KW-0175">Coiled coil</keyword>
<feature type="coiled-coil region" evidence="4">
    <location>
        <begin position="1114"/>
        <end position="1141"/>
    </location>
</feature>
<feature type="region of interest" description="Disordered" evidence="5">
    <location>
        <begin position="1370"/>
        <end position="1432"/>
    </location>
</feature>
<feature type="compositionally biased region" description="Polar residues" evidence="5">
    <location>
        <begin position="1391"/>
        <end position="1400"/>
    </location>
</feature>
<dbReference type="PANTHER" id="PTHR32258">
    <property type="entry name" value="PROTEIN NETWORKED 4A"/>
    <property type="match status" value="1"/>
</dbReference>
<comment type="similarity">
    <text evidence="2">Belongs to the NET family.</text>
</comment>
<evidence type="ECO:0000256" key="2">
    <source>
        <dbReference type="ARBA" id="ARBA00038006"/>
    </source>
</evidence>
<feature type="compositionally biased region" description="Basic and acidic residues" evidence="5">
    <location>
        <begin position="1406"/>
        <end position="1420"/>
    </location>
</feature>
<feature type="coiled-coil region" evidence="4">
    <location>
        <begin position="529"/>
        <end position="633"/>
    </location>
</feature>
<dbReference type="GO" id="GO:0051015">
    <property type="term" value="F:actin filament binding"/>
    <property type="evidence" value="ECO:0007669"/>
    <property type="project" value="TreeGrafter"/>
</dbReference>
<dbReference type="InterPro" id="IPR051861">
    <property type="entry name" value="NET_actin-binding_domain"/>
</dbReference>
<feature type="domain" description="V-SNARE coiled-coil homology" evidence="6">
    <location>
        <begin position="374"/>
        <end position="434"/>
    </location>
</feature>
<sequence>MDAKVKSMIKLIEEDADSFARRAEMYYKKRPELMKLVEEFYRAYRALAERYNHATGELRHAHRTIAKAFPDQVPLELFDDMKSSAHERDPQTPGTQRPPNSFPEIGDSLDDVLGLHMEDSEVEGRKKGVKQMYEILGHNEGAVQSSKSDEVQELSNENLDLKDKVFHATERAGKAESEVQDLKEALADIQAEKEDVLLQYQRCLEKLSNLEGELGNAQKDSVTLDEKATRAELEVQTLKEALIQLEVEKNAGLIKQKMYLENISNLESKYSRFQEDIKGSDRRAIQAESEVQTLKIEISKLELEMGGIHDRYKQCLRKISDLENVVSVAEDEARLLNKQAERAENEVSELKKALAELNKEKEESTLRYKCCLEIIAKLEKDISSAKEDVKRLNSEVLIRTEKLKTAEEKSNLLQMSNQSLRVEADNLMRKIAIKDRELIDKQEELEKLQMNLQGENSRHEQMEAILETLQHLHAQSQDDQRKLAMELENRLVKIKDLESCKLGLEEEILKAGDEYRCLSEINLSSNVSMENMQNEIFSLREMKERLEHEVSHQMRLSDSFQEETLRLKDEIQGLSRKYEALVKQVEETGLSPKSVMTSVKNLRDENLRLRQVCDEDRNQKKILSRKLDNMEEQLKKKAFVESSVLDLNGKLEGSRLMVTELQESCQFLRGEKSTLVTEKASLLSQLKAITENMHGLIEKNSVLENSLSATKVELEGLKEKSKGLQEICELLKNERSNLLMERSTLVLKLENVERILNSLEKRFMGLEVKYADLEKKKEAMNGEMKELKVSLSVEKQERTISEFQSETRLARLENHIHLLQEENEWTKKEFEEELDKALKAQFEIFILQKFVKDMEEKNNSLILECQKHVEASNLAAKLISQLESESLEQQVEAELLLEEIESLRLGIYQVFRAFETVLGPSSNKVENERIFVHHILENIEDVKHSIAKHEDDKQKLLVENSVLVVLLTQLESMGTQIESKKMSMDQEFKVMAEKFAVVSKENDELQDANKLLKLNMNEGKQHVALLEAELGSLCAKQGDLHKLYHILQELYSQMNEENKYLLKKIADLQEEKSKMDQHNDTVLVEFLATANQCDVLRIFGNQKTEEVKLLIEDLNRQREVNDTIETEKNILREELELLKVEKLVLKDSGHRLEMAVQGLTEYNALMKQEVLRGKESLIQTEEKLMETQMKFEASKNLNSSLSKMVDELQSEVQKSQQIQENLEMTVLQISEKNSFHDKEFQGLRMVNKNLESELLVFQDKSNEFELWEAEAATFYVDLQVSSINEIFLKNEVHELHETCQNLENECASKTSEIQEMKGKISLMESQIGVLKSQLFAYAPAVDSLRDDITFLENKALLQTNGESAYSQKPECLETTNSGTSVSGEFPEAQRRSNSNTNLEPTMSEIEESKPRHSLGRDKHEHTRKKGYAGNELSDTPKLQKIRTKTSDARNGMLMKDIPLDQVKRGKVGASDQMLELWETAEDRNRGQTIGESLRLSFKMTEKDIVYDQLDDVNRKSQPPSIDSDMEKELGVDMLEVSTKMGELSREANSRRILERLSSDAQKLECLHATVQSLIRKLETSQMSRNVRNIEFETVQDQLMEAEETVVHLADLNGKLVKNIQETRSPSGRTSPQLKEAARIRRKKVTEQARKGSESIGRLQLELQKIQYILLKWDEEKKNKGKNKFFHNKTIILRDFIYNGRKNSGKRKKNPFCGCLRPADSIQRSP</sequence>
<feature type="coiled-coil region" evidence="4">
    <location>
        <begin position="700"/>
        <end position="899"/>
    </location>
</feature>
<accession>A0A2Z7BC06</accession>
<feature type="compositionally biased region" description="Polar residues" evidence="5">
    <location>
        <begin position="1620"/>
        <end position="1632"/>
    </location>
</feature>
<evidence type="ECO:0000256" key="4">
    <source>
        <dbReference type="SAM" id="Coils"/>
    </source>
</evidence>
<dbReference type="InterPro" id="IPR011684">
    <property type="entry name" value="NAB"/>
</dbReference>
<evidence type="ECO:0000256" key="1">
    <source>
        <dbReference type="ARBA" id="ARBA00023054"/>
    </source>
</evidence>
<feature type="coiled-coil region" evidence="4">
    <location>
        <begin position="1285"/>
        <end position="1319"/>
    </location>
</feature>
<feature type="compositionally biased region" description="Polar residues" evidence="5">
    <location>
        <begin position="1373"/>
        <end position="1382"/>
    </location>
</feature>
<dbReference type="OrthoDB" id="10255522at2759"/>
<feature type="coiled-coil region" evidence="4">
    <location>
        <begin position="1198"/>
        <end position="1225"/>
    </location>
</feature>
<dbReference type="Proteomes" id="UP000250235">
    <property type="component" value="Unassembled WGS sequence"/>
</dbReference>
<evidence type="ECO:0000313" key="9">
    <source>
        <dbReference type="Proteomes" id="UP000250235"/>
    </source>
</evidence>
<gene>
    <name evidence="8" type="ORF">F511_27636</name>
</gene>
<name>A0A2Z7BC06_9LAMI</name>
<dbReference type="GO" id="GO:0005737">
    <property type="term" value="C:cytoplasm"/>
    <property type="evidence" value="ECO:0007669"/>
    <property type="project" value="UniProtKB-ARBA"/>
</dbReference>
<feature type="region of interest" description="Disordered" evidence="5">
    <location>
        <begin position="84"/>
        <end position="108"/>
    </location>
</feature>